<proteinExistence type="predicted"/>
<keyword evidence="2" id="KW-1185">Reference proteome</keyword>
<evidence type="ECO:0000313" key="1">
    <source>
        <dbReference type="EMBL" id="MCI31254.1"/>
    </source>
</evidence>
<dbReference type="Proteomes" id="UP000265520">
    <property type="component" value="Unassembled WGS sequence"/>
</dbReference>
<organism evidence="1 2">
    <name type="scientific">Trifolium medium</name>
    <dbReference type="NCBI Taxonomy" id="97028"/>
    <lineage>
        <taxon>Eukaryota</taxon>
        <taxon>Viridiplantae</taxon>
        <taxon>Streptophyta</taxon>
        <taxon>Embryophyta</taxon>
        <taxon>Tracheophyta</taxon>
        <taxon>Spermatophyta</taxon>
        <taxon>Magnoliopsida</taxon>
        <taxon>eudicotyledons</taxon>
        <taxon>Gunneridae</taxon>
        <taxon>Pentapetalae</taxon>
        <taxon>rosids</taxon>
        <taxon>fabids</taxon>
        <taxon>Fabales</taxon>
        <taxon>Fabaceae</taxon>
        <taxon>Papilionoideae</taxon>
        <taxon>50 kb inversion clade</taxon>
        <taxon>NPAAA clade</taxon>
        <taxon>Hologalegina</taxon>
        <taxon>IRL clade</taxon>
        <taxon>Trifolieae</taxon>
        <taxon>Trifolium</taxon>
    </lineage>
</organism>
<protein>
    <submittedName>
        <fullName evidence="1">CNGC5-like protein</fullName>
    </submittedName>
</protein>
<reference evidence="1 2" key="1">
    <citation type="journal article" date="2018" name="Front. Plant Sci.">
        <title>Red Clover (Trifolium pratense) and Zigzag Clover (T. medium) - A Picture of Genomic Similarities and Differences.</title>
        <authorList>
            <person name="Dluhosova J."/>
            <person name="Istvanek J."/>
            <person name="Nedelnik J."/>
            <person name="Repkova J."/>
        </authorList>
    </citation>
    <scope>NUCLEOTIDE SEQUENCE [LARGE SCALE GENOMIC DNA]</scope>
    <source>
        <strain evidence="2">cv. 10/8</strain>
        <tissue evidence="1">Leaf</tissue>
    </source>
</reference>
<dbReference type="PANTHER" id="PTHR31635">
    <property type="entry name" value="REVERSE TRANSCRIPTASE DOMAIN-CONTAINING PROTEIN-RELATED"/>
    <property type="match status" value="1"/>
</dbReference>
<dbReference type="PANTHER" id="PTHR31635:SF196">
    <property type="entry name" value="REVERSE TRANSCRIPTASE DOMAIN-CONTAINING PROTEIN-RELATED"/>
    <property type="match status" value="1"/>
</dbReference>
<comment type="caution">
    <text evidence="1">The sequence shown here is derived from an EMBL/GenBank/DDBJ whole genome shotgun (WGS) entry which is preliminary data.</text>
</comment>
<accession>A0A392R577</accession>
<name>A0A392R577_9FABA</name>
<sequence>MASARRKRNNITKLSDKEGNMIHEQSGMCDIAKEYFDNLFQQENHGEEEVTSLMKDRVTAEDNQSLTRDFTIEEFKDAAFSMHFDKAPGPDGLNPAFYKRFWDLCGKEVYQTSKQWLQRGRFPEQLNNTNIVLI</sequence>
<feature type="non-terminal residue" evidence="1">
    <location>
        <position position="134"/>
    </location>
</feature>
<evidence type="ECO:0000313" key="2">
    <source>
        <dbReference type="Proteomes" id="UP000265520"/>
    </source>
</evidence>
<dbReference type="AlphaFoldDB" id="A0A392R577"/>
<dbReference type="EMBL" id="LXQA010185783">
    <property type="protein sequence ID" value="MCI31254.1"/>
    <property type="molecule type" value="Genomic_DNA"/>
</dbReference>